<gene>
    <name evidence="1" type="ORF">BBRV_LOCUS103499</name>
</gene>
<dbReference type="AlphaFoldDB" id="A0A6V7LHD4"/>
<evidence type="ECO:0000313" key="1">
    <source>
        <dbReference type="EMBL" id="CAD1574257.1"/>
    </source>
</evidence>
<reference evidence="1" key="1">
    <citation type="submission" date="2020-07" db="EMBL/GenBank/DDBJ databases">
        <authorList>
            <person name="Ferguson B K."/>
        </authorList>
    </citation>
    <scope>NUCLEOTIDE SEQUENCE</scope>
    <source>
        <strain evidence="1">L06</strain>
    </source>
</reference>
<proteinExistence type="predicted"/>
<sequence length="25" mass="2715">MLSGVAGVLYGADAYFSFRQYVGSR</sequence>
<organism evidence="1">
    <name type="scientific">Bracon brevicornis</name>
    <dbReference type="NCBI Taxonomy" id="1563983"/>
    <lineage>
        <taxon>Eukaryota</taxon>
        <taxon>Metazoa</taxon>
        <taxon>Ecdysozoa</taxon>
        <taxon>Arthropoda</taxon>
        <taxon>Hexapoda</taxon>
        <taxon>Insecta</taxon>
        <taxon>Pterygota</taxon>
        <taxon>Neoptera</taxon>
        <taxon>Endopterygota</taxon>
        <taxon>Hymenoptera</taxon>
        <taxon>Apocrita</taxon>
        <taxon>Ichneumonoidea</taxon>
        <taxon>Braconidae</taxon>
        <taxon>Braconinae</taxon>
        <taxon>Bracon</taxon>
    </lineage>
</organism>
<dbReference type="EMBL" id="CADCXW020000342">
    <property type="protein sequence ID" value="CAD1574257.1"/>
    <property type="molecule type" value="Genomic_DNA"/>
</dbReference>
<accession>A0A6V7LHD4</accession>
<name>A0A6V7LHD4_9HYME</name>
<protein>
    <submittedName>
        <fullName evidence="1">Uncharacterized protein</fullName>
    </submittedName>
</protein>